<dbReference type="SUPFAM" id="SSF56935">
    <property type="entry name" value="Porins"/>
    <property type="match status" value="1"/>
</dbReference>
<comment type="subcellular location">
    <subcellularLocation>
        <location evidence="1 7">Cell outer membrane</location>
        <topology evidence="1 7">Multi-pass membrane protein</topology>
    </subcellularLocation>
</comment>
<protein>
    <submittedName>
        <fullName evidence="9">TonB-linked outer membrane protein, SusC/RagA family</fullName>
    </submittedName>
</protein>
<evidence type="ECO:0000256" key="7">
    <source>
        <dbReference type="PROSITE-ProRule" id="PRU01360"/>
    </source>
</evidence>
<proteinExistence type="inferred from homology"/>
<dbReference type="Gene3D" id="2.60.40.1120">
    <property type="entry name" value="Carboxypeptidase-like, regulatory domain"/>
    <property type="match status" value="1"/>
</dbReference>
<dbReference type="InterPro" id="IPR037066">
    <property type="entry name" value="Plug_dom_sf"/>
</dbReference>
<dbReference type="OrthoDB" id="9768177at2"/>
<evidence type="ECO:0000313" key="10">
    <source>
        <dbReference type="Proteomes" id="UP000185003"/>
    </source>
</evidence>
<sequence>MKLLAYGKAVPRYRHLPAKLLLVMKLTAFLMLIAALHVSAAGFAQKITLSRKNAPLGKIFSDIQAKSGLSILYDSKLIRSAGNRDIDVKDASLEEVLDKCLEGLSLSYVIMDKMIVIRTKTLPAIPVQPPQTVSGAITDEKGLPVIGATVYLKELKRGTLTDVQGKFSLPNVPPGKYTLNVTSIGFEAREETVTVTDQMVTVQLSLKTSINNLKELIVVTALGIRKAAKSVTYNVQTISGSEVNNVKDPSLVNSLTGKIAGMTVNTSSSGPGGATKVVMRGNKSIYGNNNALYVVDGIPLPDLFTQKTTSTDGFSVPGGSDGIANINPDDIESITALTGASAAALYGSQAANGVILLTTKKGKAGKTIINYSLNANFSRPLLLPEFQQTYGADPAPAFQSWGAKQAANADTKDFFQTGQSYTHALNVSTGTERNQTYFSAAAVNATGIIPHNTFDRYNFSIRNTSTLLDDKLSLDVNAQYISQQQDNIPVQGQYYNALVGVYLFPRSHNFGSFKNFEQYDPNRNFAVQNWPYGDLGMMLQNPYWVVNRNTNMLKRDRLIASVAAKYTISPSLSLTGRVKQDRVNDQWNAKNYASTVAFLGGVNGKYDNSKSFGRQSYADLILTWNRKMNDFALNVNAGASIQDVQDNTTGWSNGYLSQFANMFTFANVDFTRFTPYDRNDRMQTQAVFATAQLGYREMLYLEASARNEWSSALSFTQSKSYFYPSVGLTGIISEMAQLPQAITFAKVRAAYSEVANAIPLYISMPTIPIPNGGAIQAIHAKPFQEMKPERTSSFEAGIDLRFFNDQFSVSATYYNTHTKNQFFKVEVSPSVGYNAYYINAGNIQNQGIEANVGYNGRIGNVNWTPALTFALNRNKVVEMLDYTDPFTGQRRTQDEFIVSDFAGYRLIVKKGGSYGDIYAKDVKRDDKGAIVLNDKGLPEVGDFIKVGNANPRYLLGWNNGLTYGRFNLNFLVDARLGGEVVSSTEAIMDNFGVSKRTEEARNNGGVMVNGTKVDAKGYYQNLTGATSSALALYTYSATNVRLRELSLGYTIPAAALNNKLQKIQLSLVARNLWLIYKKAPYDPEITAFTTNQFQGYDYFGMPSLRNIGLNLKVTF</sequence>
<dbReference type="SUPFAM" id="SSF49464">
    <property type="entry name" value="Carboxypeptidase regulatory domain-like"/>
    <property type="match status" value="1"/>
</dbReference>
<dbReference type="SMART" id="SM00965">
    <property type="entry name" value="STN"/>
    <property type="match status" value="1"/>
</dbReference>
<dbReference type="InterPro" id="IPR011662">
    <property type="entry name" value="Secretin/TonB_short_N"/>
</dbReference>
<dbReference type="GO" id="GO:0009279">
    <property type="term" value="C:cell outer membrane"/>
    <property type="evidence" value="ECO:0007669"/>
    <property type="project" value="UniProtKB-SubCell"/>
</dbReference>
<accession>A0A1N6EWQ8</accession>
<name>A0A1N6EWQ8_9BACT</name>
<dbReference type="STRING" id="536979.SAMN04488055_1874"/>
<evidence type="ECO:0000256" key="4">
    <source>
        <dbReference type="ARBA" id="ARBA00022692"/>
    </source>
</evidence>
<dbReference type="Gene3D" id="2.40.170.20">
    <property type="entry name" value="TonB-dependent receptor, beta-barrel domain"/>
    <property type="match status" value="1"/>
</dbReference>
<dbReference type="RefSeq" id="WP_084185476.1">
    <property type="nucleotide sequence ID" value="NZ_FSRA01000001.1"/>
</dbReference>
<dbReference type="InterPro" id="IPR008969">
    <property type="entry name" value="CarboxyPept-like_regulatory"/>
</dbReference>
<dbReference type="Proteomes" id="UP000185003">
    <property type="component" value="Unassembled WGS sequence"/>
</dbReference>
<gene>
    <name evidence="9" type="ORF">SAMN04488055_1874</name>
</gene>
<dbReference type="Gene3D" id="2.170.130.10">
    <property type="entry name" value="TonB-dependent receptor, plug domain"/>
    <property type="match status" value="1"/>
</dbReference>
<keyword evidence="3 7" id="KW-1134">Transmembrane beta strand</keyword>
<dbReference type="Pfam" id="PF07660">
    <property type="entry name" value="STN"/>
    <property type="match status" value="1"/>
</dbReference>
<evidence type="ECO:0000256" key="2">
    <source>
        <dbReference type="ARBA" id="ARBA00022448"/>
    </source>
</evidence>
<dbReference type="PROSITE" id="PS52016">
    <property type="entry name" value="TONB_DEPENDENT_REC_3"/>
    <property type="match status" value="1"/>
</dbReference>
<evidence type="ECO:0000256" key="6">
    <source>
        <dbReference type="ARBA" id="ARBA00023237"/>
    </source>
</evidence>
<evidence type="ECO:0000256" key="1">
    <source>
        <dbReference type="ARBA" id="ARBA00004571"/>
    </source>
</evidence>
<dbReference type="EMBL" id="FSRA01000001">
    <property type="protein sequence ID" value="SIN87397.1"/>
    <property type="molecule type" value="Genomic_DNA"/>
</dbReference>
<keyword evidence="5 7" id="KW-0472">Membrane</keyword>
<evidence type="ECO:0000256" key="3">
    <source>
        <dbReference type="ARBA" id="ARBA00022452"/>
    </source>
</evidence>
<dbReference type="InterPro" id="IPR039426">
    <property type="entry name" value="TonB-dep_rcpt-like"/>
</dbReference>
<evidence type="ECO:0000256" key="5">
    <source>
        <dbReference type="ARBA" id="ARBA00023136"/>
    </source>
</evidence>
<reference evidence="9 10" key="1">
    <citation type="submission" date="2016-11" db="EMBL/GenBank/DDBJ databases">
        <authorList>
            <person name="Jaros S."/>
            <person name="Januszkiewicz K."/>
            <person name="Wedrychowicz H."/>
        </authorList>
    </citation>
    <scope>NUCLEOTIDE SEQUENCE [LARGE SCALE GENOMIC DNA]</scope>
    <source>
        <strain evidence="9 10">DSM 24787</strain>
    </source>
</reference>
<dbReference type="Pfam" id="PF07715">
    <property type="entry name" value="Plug"/>
    <property type="match status" value="1"/>
</dbReference>
<keyword evidence="2 7" id="KW-0813">Transport</keyword>
<dbReference type="InterPro" id="IPR023997">
    <property type="entry name" value="TonB-dep_OMP_SusC/RagA_CS"/>
</dbReference>
<keyword evidence="6 7" id="KW-0998">Cell outer membrane</keyword>
<comment type="similarity">
    <text evidence="7">Belongs to the TonB-dependent receptor family.</text>
</comment>
<feature type="domain" description="Secretin/TonB short N-terminal" evidence="8">
    <location>
        <begin position="69"/>
        <end position="120"/>
    </location>
</feature>
<keyword evidence="10" id="KW-1185">Reference proteome</keyword>
<evidence type="ECO:0000313" key="9">
    <source>
        <dbReference type="EMBL" id="SIN87397.1"/>
    </source>
</evidence>
<dbReference type="NCBIfam" id="TIGR04056">
    <property type="entry name" value="OMP_RagA_SusC"/>
    <property type="match status" value="1"/>
</dbReference>
<keyword evidence="4 7" id="KW-0812">Transmembrane</keyword>
<dbReference type="Pfam" id="PF13715">
    <property type="entry name" value="CarbopepD_reg_2"/>
    <property type="match status" value="1"/>
</dbReference>
<dbReference type="InterPro" id="IPR036942">
    <property type="entry name" value="Beta-barrel_TonB_sf"/>
</dbReference>
<organism evidence="9 10">
    <name type="scientific">Chitinophaga niabensis</name>
    <dbReference type="NCBI Taxonomy" id="536979"/>
    <lineage>
        <taxon>Bacteria</taxon>
        <taxon>Pseudomonadati</taxon>
        <taxon>Bacteroidota</taxon>
        <taxon>Chitinophagia</taxon>
        <taxon>Chitinophagales</taxon>
        <taxon>Chitinophagaceae</taxon>
        <taxon>Chitinophaga</taxon>
    </lineage>
</organism>
<dbReference type="AlphaFoldDB" id="A0A1N6EWQ8"/>
<dbReference type="InterPro" id="IPR023996">
    <property type="entry name" value="TonB-dep_OMP_SusC/RagA"/>
</dbReference>
<evidence type="ECO:0000259" key="8">
    <source>
        <dbReference type="SMART" id="SM00965"/>
    </source>
</evidence>
<dbReference type="InterPro" id="IPR012910">
    <property type="entry name" value="Plug_dom"/>
</dbReference>
<dbReference type="NCBIfam" id="TIGR04057">
    <property type="entry name" value="SusC_RagA_signa"/>
    <property type="match status" value="1"/>
</dbReference>